<evidence type="ECO:0000313" key="2">
    <source>
        <dbReference type="Proteomes" id="UP000193240"/>
    </source>
</evidence>
<evidence type="ECO:0000313" key="1">
    <source>
        <dbReference type="EMBL" id="OSS47929.1"/>
    </source>
</evidence>
<gene>
    <name evidence="1" type="ORF">B5807_06402</name>
</gene>
<accession>A0A1Y2LWF9</accession>
<dbReference type="AlphaFoldDB" id="A0A1Y2LWF9"/>
<protein>
    <recommendedName>
        <fullName evidence="3">SRR1-like domain-containing protein</fullName>
    </recommendedName>
</protein>
<proteinExistence type="predicted"/>
<reference evidence="1 2" key="1">
    <citation type="journal article" date="2017" name="Genome Announc.">
        <title>Genome sequence of the saprophytic ascomycete Epicoccum nigrum ICMP 19927 strain isolated from New Zealand.</title>
        <authorList>
            <person name="Fokin M."/>
            <person name="Fleetwood D."/>
            <person name="Weir B.S."/>
            <person name="Villas-Boas S.G."/>
        </authorList>
    </citation>
    <scope>NUCLEOTIDE SEQUENCE [LARGE SCALE GENOMIC DNA]</scope>
    <source>
        <strain evidence="1 2">ICMP 19927</strain>
    </source>
</reference>
<dbReference type="Proteomes" id="UP000193240">
    <property type="component" value="Unassembled WGS sequence"/>
</dbReference>
<sequence>MAVLCSRDYELELPPAPAGDGATPSLPSLTDKAAVYAGCCLALSTPLVAHLHSMLPKAPGLTLSIGSGFGLLEALLLAGPARGWKEGEGNSSSNTVVVIGVEVAPSSNTYLPATHHRTVHGSRFLDPLAAEADVLLFVYPRRVALVSEYMAAHAHAHGCGNLHTIIWAGPHADWDDYKSCFAVGWEVRTQSAQEVGGKAWDLLAVAQRLAV</sequence>
<keyword evidence="2" id="KW-1185">Reference proteome</keyword>
<name>A0A1Y2LWF9_EPING</name>
<organism evidence="1 2">
    <name type="scientific">Epicoccum nigrum</name>
    <name type="common">Soil fungus</name>
    <name type="synonym">Epicoccum purpurascens</name>
    <dbReference type="NCBI Taxonomy" id="105696"/>
    <lineage>
        <taxon>Eukaryota</taxon>
        <taxon>Fungi</taxon>
        <taxon>Dikarya</taxon>
        <taxon>Ascomycota</taxon>
        <taxon>Pezizomycotina</taxon>
        <taxon>Dothideomycetes</taxon>
        <taxon>Pleosporomycetidae</taxon>
        <taxon>Pleosporales</taxon>
        <taxon>Pleosporineae</taxon>
        <taxon>Didymellaceae</taxon>
        <taxon>Epicoccum</taxon>
    </lineage>
</organism>
<dbReference type="OMA" id="PKADWDD"/>
<dbReference type="InParanoid" id="A0A1Y2LWF9"/>
<evidence type="ECO:0008006" key="3">
    <source>
        <dbReference type="Google" id="ProtNLM"/>
    </source>
</evidence>
<dbReference type="EMBL" id="KZ107847">
    <property type="protein sequence ID" value="OSS47929.1"/>
    <property type="molecule type" value="Genomic_DNA"/>
</dbReference>